<protein>
    <submittedName>
        <fullName evidence="2">Methyltransferase domain-containing protein</fullName>
    </submittedName>
</protein>
<feature type="domain" description="Methyltransferase" evidence="1">
    <location>
        <begin position="152"/>
        <end position="288"/>
    </location>
</feature>
<dbReference type="InterPro" id="IPR025714">
    <property type="entry name" value="Methyltranfer_dom"/>
</dbReference>
<dbReference type="OrthoDB" id="5502211at2"/>
<dbReference type="PANTHER" id="PTHR13369">
    <property type="match status" value="1"/>
</dbReference>
<dbReference type="SUPFAM" id="SSF53335">
    <property type="entry name" value="S-adenosyl-L-methionine-dependent methyltransferases"/>
    <property type="match status" value="1"/>
</dbReference>
<dbReference type="GO" id="GO:0005737">
    <property type="term" value="C:cytoplasm"/>
    <property type="evidence" value="ECO:0007669"/>
    <property type="project" value="TreeGrafter"/>
</dbReference>
<evidence type="ECO:0000313" key="2">
    <source>
        <dbReference type="EMBL" id="SES17347.1"/>
    </source>
</evidence>
<dbReference type="RefSeq" id="WP_074757461.1">
    <property type="nucleotide sequence ID" value="NZ_FOGJ01000021.1"/>
</dbReference>
<dbReference type="PANTHER" id="PTHR13369:SF3">
    <property type="entry name" value="METHYLTRANSFERASE DOMAIN-CONTAINING PROTEIN"/>
    <property type="match status" value="1"/>
</dbReference>
<accession>A0A1H9V7Y0</accession>
<dbReference type="Pfam" id="PF13679">
    <property type="entry name" value="Methyltransf_32"/>
    <property type="match status" value="1"/>
</dbReference>
<proteinExistence type="predicted"/>
<dbReference type="GO" id="GO:0032259">
    <property type="term" value="P:methylation"/>
    <property type="evidence" value="ECO:0007669"/>
    <property type="project" value="UniProtKB-KW"/>
</dbReference>
<dbReference type="Gene3D" id="3.40.50.150">
    <property type="entry name" value="Vaccinia Virus protein VP39"/>
    <property type="match status" value="1"/>
</dbReference>
<keyword evidence="2" id="KW-0489">Methyltransferase</keyword>
<evidence type="ECO:0000313" key="3">
    <source>
        <dbReference type="Proteomes" id="UP000182584"/>
    </source>
</evidence>
<dbReference type="AlphaFoldDB" id="A0A1H9V7Y0"/>
<dbReference type="eggNOG" id="COG2263">
    <property type="taxonomic scope" value="Bacteria"/>
</dbReference>
<organism evidence="2 3">
    <name type="scientific">Butyrivibrio fibrisolvens</name>
    <dbReference type="NCBI Taxonomy" id="831"/>
    <lineage>
        <taxon>Bacteria</taxon>
        <taxon>Bacillati</taxon>
        <taxon>Bacillota</taxon>
        <taxon>Clostridia</taxon>
        <taxon>Lachnospirales</taxon>
        <taxon>Lachnospiraceae</taxon>
        <taxon>Butyrivibrio</taxon>
    </lineage>
</organism>
<dbReference type="Proteomes" id="UP000182584">
    <property type="component" value="Unassembled WGS sequence"/>
</dbReference>
<dbReference type="InterPro" id="IPR029063">
    <property type="entry name" value="SAM-dependent_MTases_sf"/>
</dbReference>
<dbReference type="EMBL" id="FOGJ01000021">
    <property type="protein sequence ID" value="SES17347.1"/>
    <property type="molecule type" value="Genomic_DNA"/>
</dbReference>
<gene>
    <name evidence="2" type="ORF">SAMN04487884_12166</name>
</gene>
<dbReference type="GO" id="GO:0008168">
    <property type="term" value="F:methyltransferase activity"/>
    <property type="evidence" value="ECO:0007669"/>
    <property type="project" value="UniProtKB-KW"/>
</dbReference>
<keyword evidence="2" id="KW-0808">Transferase</keyword>
<sequence length="383" mass="43894">MNELEQYIKMMVDADVKKMIISNPTRGTNEFKKLVVEIKSGAKYQISKYTKTQVFHENLGKKDIASRCYELTEGLFKQINGMSDSEEHIILISKKGKATYKVKKKADDKVVLNKKALEGKKNYILEEGMKIPPLVDMGVFTSDGSVVKSKYDKYKQINRFIEILDDEISQGNITKLNVIDFGCGKSYLTFVVYYYLTKIKNIEVNMIGLDLKESVIKNCNEAAKKYGYDKLHFELGDINGYKTPFDVDMFITLHACDTATDFALYNAVMWNAKMIFSVPCCQHELNKQIKTEDLNILSRYGIIKERFCALATDAIRANILECQGYKTQILEFVDFDNTPKNLLIRAVRRPTTPKSKIESAKKEIESMIQEFGFAPTLYNLLMK</sequence>
<reference evidence="2 3" key="1">
    <citation type="submission" date="2016-10" db="EMBL/GenBank/DDBJ databases">
        <authorList>
            <person name="de Groot N.N."/>
        </authorList>
    </citation>
    <scope>NUCLEOTIDE SEQUENCE [LARGE SCALE GENOMIC DNA]</scope>
    <source>
        <strain evidence="2 3">AR40</strain>
    </source>
</reference>
<evidence type="ECO:0000259" key="1">
    <source>
        <dbReference type="Pfam" id="PF13679"/>
    </source>
</evidence>
<name>A0A1H9V7Y0_BUTFI</name>